<comment type="caution">
    <text evidence="1">The sequence shown here is derived from an EMBL/GenBank/DDBJ whole genome shotgun (WGS) entry which is preliminary data.</text>
</comment>
<protein>
    <submittedName>
        <fullName evidence="1">Uncharacterized protein</fullName>
    </submittedName>
</protein>
<evidence type="ECO:0000313" key="1">
    <source>
        <dbReference type="EMBL" id="KII70877.1"/>
    </source>
</evidence>
<gene>
    <name evidence="1" type="ORF">RF11_13693</name>
</gene>
<accession>A0A0C2NAC5</accession>
<dbReference type="EMBL" id="JWZT01001942">
    <property type="protein sequence ID" value="KII70877.1"/>
    <property type="molecule type" value="Genomic_DNA"/>
</dbReference>
<dbReference type="AlphaFoldDB" id="A0A0C2NAC5"/>
<evidence type="ECO:0000313" key="2">
    <source>
        <dbReference type="Proteomes" id="UP000031668"/>
    </source>
</evidence>
<sequence>MGSFYTFSAKSSVAPCRPQIGKVDAFVIIIGEKLFHEKFFRNQVVFLSMMFCEFITKKRTRPFESAPYPKRSYCSITGYTLFCPLSLMGLQNSSGQAIFAAVLRLFGRQTRMTL</sequence>
<organism evidence="1 2">
    <name type="scientific">Thelohanellus kitauei</name>
    <name type="common">Myxosporean</name>
    <dbReference type="NCBI Taxonomy" id="669202"/>
    <lineage>
        <taxon>Eukaryota</taxon>
        <taxon>Metazoa</taxon>
        <taxon>Cnidaria</taxon>
        <taxon>Myxozoa</taxon>
        <taxon>Myxosporea</taxon>
        <taxon>Bivalvulida</taxon>
        <taxon>Platysporina</taxon>
        <taxon>Myxobolidae</taxon>
        <taxon>Thelohanellus</taxon>
    </lineage>
</organism>
<keyword evidence="2" id="KW-1185">Reference proteome</keyword>
<name>A0A0C2NAC5_THEKT</name>
<proteinExistence type="predicted"/>
<reference evidence="1 2" key="1">
    <citation type="journal article" date="2014" name="Genome Biol. Evol.">
        <title>The genome of the myxosporean Thelohanellus kitauei shows adaptations to nutrient acquisition within its fish host.</title>
        <authorList>
            <person name="Yang Y."/>
            <person name="Xiong J."/>
            <person name="Zhou Z."/>
            <person name="Huo F."/>
            <person name="Miao W."/>
            <person name="Ran C."/>
            <person name="Liu Y."/>
            <person name="Zhang J."/>
            <person name="Feng J."/>
            <person name="Wang M."/>
            <person name="Wang M."/>
            <person name="Wang L."/>
            <person name="Yao B."/>
        </authorList>
    </citation>
    <scope>NUCLEOTIDE SEQUENCE [LARGE SCALE GENOMIC DNA]</scope>
    <source>
        <strain evidence="1">Wuqing</strain>
    </source>
</reference>
<dbReference type="Proteomes" id="UP000031668">
    <property type="component" value="Unassembled WGS sequence"/>
</dbReference>